<feature type="transmembrane region" description="Helical" evidence="6">
    <location>
        <begin position="169"/>
        <end position="191"/>
    </location>
</feature>
<keyword evidence="3 6" id="KW-0812">Transmembrane</keyword>
<feature type="transmembrane region" description="Helical" evidence="6">
    <location>
        <begin position="28"/>
        <end position="51"/>
    </location>
</feature>
<evidence type="ECO:0000256" key="5">
    <source>
        <dbReference type="ARBA" id="ARBA00023136"/>
    </source>
</evidence>
<gene>
    <name evidence="7" type="ORF">SAMN02745910_04133</name>
</gene>
<keyword evidence="8" id="KW-1185">Reference proteome</keyword>
<evidence type="ECO:0000256" key="6">
    <source>
        <dbReference type="SAM" id="Phobius"/>
    </source>
</evidence>
<sequence length="286" mass="31458">MSSAKGFLKNLGEEMQKDRATGLAAEQAYYYMLSIFPVLILLLSIIPYLSIEPQTAVSFIKSILPSETANLLEENVIDLVTTPNGGLLTVGILGTLWSASNGIQAFIHAMNIAYDVEDNRSFIKVRLLAIVLTIGLLVAFIISLALPIFGNVLIEWIKSFVPISSQFEILFTVLRWVVAVVVISIVLSGLYRFAPNKSFAFKHVIPGAAIATVLWQVISFGFSFYVSNFGNYSATYGSLGGVIVLMIWLYLTGLILVIGGEINALFHKRNIKTEAIVKHPKRVVKQ</sequence>
<dbReference type="NCBIfam" id="TIGR00765">
    <property type="entry name" value="yihY_not_rbn"/>
    <property type="match status" value="1"/>
</dbReference>
<feature type="transmembrane region" description="Helical" evidence="6">
    <location>
        <begin position="238"/>
        <end position="259"/>
    </location>
</feature>
<organism evidence="7 8">
    <name type="scientific">Priestia endophytica DSM 13796</name>
    <dbReference type="NCBI Taxonomy" id="1121089"/>
    <lineage>
        <taxon>Bacteria</taxon>
        <taxon>Bacillati</taxon>
        <taxon>Bacillota</taxon>
        <taxon>Bacilli</taxon>
        <taxon>Bacillales</taxon>
        <taxon>Bacillaceae</taxon>
        <taxon>Priestia</taxon>
    </lineage>
</organism>
<feature type="transmembrane region" description="Helical" evidence="6">
    <location>
        <begin position="203"/>
        <end position="226"/>
    </location>
</feature>
<dbReference type="PANTHER" id="PTHR30213:SF0">
    <property type="entry name" value="UPF0761 MEMBRANE PROTEIN YIHY"/>
    <property type="match status" value="1"/>
</dbReference>
<keyword evidence="4 6" id="KW-1133">Transmembrane helix</keyword>
<name>A0A1I6BSN9_9BACI</name>
<dbReference type="EMBL" id="FOXX01000013">
    <property type="protein sequence ID" value="SFQ83941.1"/>
    <property type="molecule type" value="Genomic_DNA"/>
</dbReference>
<evidence type="ECO:0000256" key="1">
    <source>
        <dbReference type="ARBA" id="ARBA00004651"/>
    </source>
</evidence>
<feature type="transmembrane region" description="Helical" evidence="6">
    <location>
        <begin position="127"/>
        <end position="149"/>
    </location>
</feature>
<evidence type="ECO:0000313" key="8">
    <source>
        <dbReference type="Proteomes" id="UP000182762"/>
    </source>
</evidence>
<dbReference type="GeneID" id="93712698"/>
<protein>
    <submittedName>
        <fullName evidence="7">Membrane protein</fullName>
    </submittedName>
</protein>
<accession>A0A1I6BSN9</accession>
<evidence type="ECO:0000256" key="4">
    <source>
        <dbReference type="ARBA" id="ARBA00022989"/>
    </source>
</evidence>
<keyword evidence="5 6" id="KW-0472">Membrane</keyword>
<evidence type="ECO:0000256" key="3">
    <source>
        <dbReference type="ARBA" id="ARBA00022692"/>
    </source>
</evidence>
<keyword evidence="2" id="KW-1003">Cell membrane</keyword>
<dbReference type="InterPro" id="IPR017039">
    <property type="entry name" value="Virul_fac_BrkB"/>
</dbReference>
<reference evidence="7 8" key="1">
    <citation type="submission" date="2016-10" db="EMBL/GenBank/DDBJ databases">
        <authorList>
            <person name="Varghese N."/>
            <person name="Submissions S."/>
        </authorList>
    </citation>
    <scope>NUCLEOTIDE SEQUENCE [LARGE SCALE GENOMIC DNA]</scope>
    <source>
        <strain evidence="7 8">DSM 13796</strain>
    </source>
</reference>
<evidence type="ECO:0000313" key="7">
    <source>
        <dbReference type="EMBL" id="SFQ83941.1"/>
    </source>
</evidence>
<dbReference type="Pfam" id="PF03631">
    <property type="entry name" value="Virul_fac_BrkB"/>
    <property type="match status" value="1"/>
</dbReference>
<comment type="caution">
    <text evidence="7">The sequence shown here is derived from an EMBL/GenBank/DDBJ whole genome shotgun (WGS) entry which is preliminary data.</text>
</comment>
<dbReference type="PIRSF" id="PIRSF035875">
    <property type="entry name" value="RNase_BN"/>
    <property type="match status" value="1"/>
</dbReference>
<dbReference type="PANTHER" id="PTHR30213">
    <property type="entry name" value="INNER MEMBRANE PROTEIN YHJD"/>
    <property type="match status" value="1"/>
</dbReference>
<evidence type="ECO:0000256" key="2">
    <source>
        <dbReference type="ARBA" id="ARBA00022475"/>
    </source>
</evidence>
<comment type="subcellular location">
    <subcellularLocation>
        <location evidence="1">Cell membrane</location>
        <topology evidence="1">Multi-pass membrane protein</topology>
    </subcellularLocation>
</comment>
<proteinExistence type="predicted"/>
<dbReference type="RefSeq" id="WP_061802556.1">
    <property type="nucleotide sequence ID" value="NZ_FOXX01000013.1"/>
</dbReference>
<dbReference type="Proteomes" id="UP000182762">
    <property type="component" value="Unassembled WGS sequence"/>
</dbReference>